<evidence type="ECO:0000256" key="6">
    <source>
        <dbReference type="ARBA" id="ARBA00022729"/>
    </source>
</evidence>
<name>A0A2T7BDZ7_9BACT</name>
<keyword evidence="11 12" id="KW-0998">Cell outer membrane</keyword>
<dbReference type="GO" id="GO:0009279">
    <property type="term" value="C:cell outer membrane"/>
    <property type="evidence" value="ECO:0007669"/>
    <property type="project" value="UniProtKB-SubCell"/>
</dbReference>
<dbReference type="PANTHER" id="PTHR32552">
    <property type="entry name" value="FERRICHROME IRON RECEPTOR-RELATED"/>
    <property type="match status" value="1"/>
</dbReference>
<keyword evidence="17" id="KW-0675">Receptor</keyword>
<dbReference type="InterPro" id="IPR039426">
    <property type="entry name" value="TonB-dep_rcpt-like"/>
</dbReference>
<evidence type="ECO:0000256" key="8">
    <source>
        <dbReference type="ARBA" id="ARBA00023065"/>
    </source>
</evidence>
<dbReference type="PANTHER" id="PTHR32552:SF68">
    <property type="entry name" value="FERRICHROME OUTER MEMBRANE TRANSPORTER_PHAGE RECEPTOR"/>
    <property type="match status" value="1"/>
</dbReference>
<dbReference type="InterPro" id="IPR037066">
    <property type="entry name" value="Plug_dom_sf"/>
</dbReference>
<evidence type="ECO:0000256" key="1">
    <source>
        <dbReference type="ARBA" id="ARBA00004571"/>
    </source>
</evidence>
<dbReference type="Gene3D" id="2.40.170.20">
    <property type="entry name" value="TonB-dependent receptor, beta-barrel domain"/>
    <property type="match status" value="1"/>
</dbReference>
<keyword evidence="3 12" id="KW-1134">Transmembrane beta strand</keyword>
<feature type="domain" description="TonB-dependent receptor-like beta-barrel" evidence="15">
    <location>
        <begin position="323"/>
        <end position="725"/>
    </location>
</feature>
<dbReference type="InterPro" id="IPR036942">
    <property type="entry name" value="Beta-barrel_TonB_sf"/>
</dbReference>
<keyword evidence="7" id="KW-0408">Iron</keyword>
<dbReference type="Proteomes" id="UP000244450">
    <property type="component" value="Unassembled WGS sequence"/>
</dbReference>
<comment type="similarity">
    <text evidence="12 13">Belongs to the TonB-dependent receptor family.</text>
</comment>
<feature type="domain" description="TonB-dependent receptor plug" evidence="16">
    <location>
        <begin position="108"/>
        <end position="215"/>
    </location>
</feature>
<keyword evidence="2 12" id="KW-0813">Transport</keyword>
<comment type="subcellular location">
    <subcellularLocation>
        <location evidence="1 12">Cell outer membrane</location>
        <topology evidence="1 12">Multi-pass membrane protein</topology>
    </subcellularLocation>
</comment>
<keyword evidence="10 12" id="KW-0472">Membrane</keyword>
<evidence type="ECO:0000256" key="13">
    <source>
        <dbReference type="RuleBase" id="RU003357"/>
    </source>
</evidence>
<dbReference type="EMBL" id="QCYK01000003">
    <property type="protein sequence ID" value="PUZ23326.1"/>
    <property type="molecule type" value="Genomic_DNA"/>
</dbReference>
<dbReference type="AlphaFoldDB" id="A0A2T7BDZ7"/>
<dbReference type="CDD" id="cd01347">
    <property type="entry name" value="ligand_gated_channel"/>
    <property type="match status" value="1"/>
</dbReference>
<organism evidence="17 18">
    <name type="scientific">Chitinophaga parva</name>
    <dbReference type="NCBI Taxonomy" id="2169414"/>
    <lineage>
        <taxon>Bacteria</taxon>
        <taxon>Pseudomonadati</taxon>
        <taxon>Bacteroidota</taxon>
        <taxon>Chitinophagia</taxon>
        <taxon>Chitinophagales</taxon>
        <taxon>Chitinophagaceae</taxon>
        <taxon>Chitinophaga</taxon>
    </lineage>
</organism>
<evidence type="ECO:0000256" key="9">
    <source>
        <dbReference type="ARBA" id="ARBA00023077"/>
    </source>
</evidence>
<evidence type="ECO:0000256" key="12">
    <source>
        <dbReference type="PROSITE-ProRule" id="PRU01360"/>
    </source>
</evidence>
<keyword evidence="4" id="KW-0410">Iron transport</keyword>
<reference evidence="17 18" key="1">
    <citation type="submission" date="2018-04" db="EMBL/GenBank/DDBJ databases">
        <title>Chitinophaga fuyangensis sp. nov., isolated from soil in a chemical factory.</title>
        <authorList>
            <person name="Chen K."/>
        </authorList>
    </citation>
    <scope>NUCLEOTIDE SEQUENCE [LARGE SCALE GENOMIC DNA]</scope>
    <source>
        <strain evidence="17 18">LY-1</strain>
    </source>
</reference>
<dbReference type="InterPro" id="IPR012910">
    <property type="entry name" value="Plug_dom"/>
</dbReference>
<comment type="caution">
    <text evidence="17">The sequence shown here is derived from an EMBL/GenBank/DDBJ whole genome shotgun (WGS) entry which is preliminary data.</text>
</comment>
<protein>
    <submittedName>
        <fullName evidence="17">TonB-dependent receptor</fullName>
    </submittedName>
</protein>
<evidence type="ECO:0000256" key="4">
    <source>
        <dbReference type="ARBA" id="ARBA00022496"/>
    </source>
</evidence>
<dbReference type="OrthoDB" id="9782587at2"/>
<dbReference type="RefSeq" id="WP_108689070.1">
    <property type="nucleotide sequence ID" value="NZ_QCYK01000003.1"/>
</dbReference>
<evidence type="ECO:0000256" key="11">
    <source>
        <dbReference type="ARBA" id="ARBA00023237"/>
    </source>
</evidence>
<proteinExistence type="inferred from homology"/>
<sequence length="761" mass="84519">MFKHSLVLLLLGAGAMAHAQSVHGVVYDALTREPLPMAIVCDAHQHRSSANASGHFQIQTQDSVLYISMNGYQLAKVAVKPLMDVPLQVSSKELQTVVVSASRTAEKRSEAPVAISTISAQTIADNKANRLDQLLNQVSGVMMVNLGNEQHEMSIRQPMTTKSLFLYLEDGIPIRTTGVYNHNAMLELNMTAARQIEIIKGPASSLYGAEAIGGAVNIITAAPPALPGGTFSLQANNNGYKRADVQAGTSFGKWGMLVSGYYANRHNGPIDYSDFHKTAVTVRADYKANVHTLWTNSITLADYYSDMTGALDSTHFAHHDYSTPYSFTYRKTYALRARSTLSHRWNEQSETQVSAVFRDNAVKQNPSYYIYNDYHKANGVYVGDPMLAHGQVNENAFSSYSLLVQHQQRFRFLQSKLIAGLSGDFSPADYWANYIRIQRNAKGNYVGYTKTDSSLSNYKTNISNVAAYAHYELSPARGLKIVAALRFDEYRYNYKNHLPASAYSGAPSTVTDYNRLTPKLGFTYNYHNVGVYGNYSQGFVPPQITDLFGGVKVPFLDSQTFYNYEVGGWMSLLQQKLYADVSLYQMDGTHEIISVLQDDGTYRNQNAGKTRHRGVEYGITYHPATSWTLRVSATNAQHTFQDYTEKGVSYAGKEMAGAPHFTSNMAATWKPGFVKGLRLGVEWQHQGGYWMDNANTSRYGGFDVVNVRAGYQFGRFEVWTNALNVGNRYYATIASSSGYGKSYNLGDPREFNVGLSCHLGK</sequence>
<keyword evidence="8" id="KW-0406">Ion transport</keyword>
<keyword evidence="9 13" id="KW-0798">TonB box</keyword>
<evidence type="ECO:0000313" key="17">
    <source>
        <dbReference type="EMBL" id="PUZ23326.1"/>
    </source>
</evidence>
<gene>
    <name evidence="17" type="ORF">DCC81_23355</name>
</gene>
<dbReference type="InterPro" id="IPR000531">
    <property type="entry name" value="Beta-barrel_TonB"/>
</dbReference>
<evidence type="ECO:0000256" key="10">
    <source>
        <dbReference type="ARBA" id="ARBA00023136"/>
    </source>
</evidence>
<feature type="chain" id="PRO_5015687056" evidence="14">
    <location>
        <begin position="20"/>
        <end position="761"/>
    </location>
</feature>
<evidence type="ECO:0000259" key="15">
    <source>
        <dbReference type="Pfam" id="PF00593"/>
    </source>
</evidence>
<feature type="signal peptide" evidence="14">
    <location>
        <begin position="1"/>
        <end position="19"/>
    </location>
</feature>
<dbReference type="SUPFAM" id="SSF56935">
    <property type="entry name" value="Porins"/>
    <property type="match status" value="1"/>
</dbReference>
<keyword evidence="6 14" id="KW-0732">Signal</keyword>
<evidence type="ECO:0000256" key="14">
    <source>
        <dbReference type="SAM" id="SignalP"/>
    </source>
</evidence>
<evidence type="ECO:0000259" key="16">
    <source>
        <dbReference type="Pfam" id="PF07715"/>
    </source>
</evidence>
<evidence type="ECO:0000256" key="2">
    <source>
        <dbReference type="ARBA" id="ARBA00022448"/>
    </source>
</evidence>
<dbReference type="Pfam" id="PF00593">
    <property type="entry name" value="TonB_dep_Rec_b-barrel"/>
    <property type="match status" value="1"/>
</dbReference>
<dbReference type="PROSITE" id="PS52016">
    <property type="entry name" value="TONB_DEPENDENT_REC_3"/>
    <property type="match status" value="1"/>
</dbReference>
<dbReference type="GO" id="GO:0015344">
    <property type="term" value="F:siderophore uptake transmembrane transporter activity"/>
    <property type="evidence" value="ECO:0007669"/>
    <property type="project" value="TreeGrafter"/>
</dbReference>
<accession>A0A2T7BDZ7</accession>
<evidence type="ECO:0000256" key="5">
    <source>
        <dbReference type="ARBA" id="ARBA00022692"/>
    </source>
</evidence>
<evidence type="ECO:0000256" key="7">
    <source>
        <dbReference type="ARBA" id="ARBA00023004"/>
    </source>
</evidence>
<dbReference type="Gene3D" id="2.170.130.10">
    <property type="entry name" value="TonB-dependent receptor, plug domain"/>
    <property type="match status" value="1"/>
</dbReference>
<dbReference type="Pfam" id="PF07715">
    <property type="entry name" value="Plug"/>
    <property type="match status" value="1"/>
</dbReference>
<keyword evidence="18" id="KW-1185">Reference proteome</keyword>
<keyword evidence="5 12" id="KW-0812">Transmembrane</keyword>
<evidence type="ECO:0000313" key="18">
    <source>
        <dbReference type="Proteomes" id="UP000244450"/>
    </source>
</evidence>
<evidence type="ECO:0000256" key="3">
    <source>
        <dbReference type="ARBA" id="ARBA00022452"/>
    </source>
</evidence>